<evidence type="ECO:0000313" key="3">
    <source>
        <dbReference type="WBParaSite" id="SBAD_0001154901-mRNA-1"/>
    </source>
</evidence>
<reference evidence="1 2" key="2">
    <citation type="submission" date="2018-11" db="EMBL/GenBank/DDBJ databases">
        <authorList>
            <consortium name="Pathogen Informatics"/>
        </authorList>
    </citation>
    <scope>NUCLEOTIDE SEQUENCE [LARGE SCALE GENOMIC DNA]</scope>
</reference>
<proteinExistence type="predicted"/>
<dbReference type="EMBL" id="UZAM01015182">
    <property type="protein sequence ID" value="VDP37697.1"/>
    <property type="molecule type" value="Genomic_DNA"/>
</dbReference>
<evidence type="ECO:0000313" key="2">
    <source>
        <dbReference type="Proteomes" id="UP000270296"/>
    </source>
</evidence>
<name>A0A183J5M1_9BILA</name>
<evidence type="ECO:0000313" key="1">
    <source>
        <dbReference type="EMBL" id="VDP37697.1"/>
    </source>
</evidence>
<sequence>MPPSYKQLPLPPLESMRFCRPLQQYDGACPRNDQPVPLKTSIKAQNNAPPVLCNDNHLHVAENRSGHQVVSASAQKFADQFAAKIRVSNGLTTNDLAIALNSDQEGWLNSCLTGTSQDHADKISRQPRRCGEPKKSARLTGLVLKELIKKKIIKSGINVLQYKDPMVNNSGHNYREGTMLK</sequence>
<organism evidence="3">
    <name type="scientific">Soboliphyme baturini</name>
    <dbReference type="NCBI Taxonomy" id="241478"/>
    <lineage>
        <taxon>Eukaryota</taxon>
        <taxon>Metazoa</taxon>
        <taxon>Ecdysozoa</taxon>
        <taxon>Nematoda</taxon>
        <taxon>Enoplea</taxon>
        <taxon>Dorylaimia</taxon>
        <taxon>Dioctophymatida</taxon>
        <taxon>Dioctophymatoidea</taxon>
        <taxon>Soboliphymatidae</taxon>
        <taxon>Soboliphyme</taxon>
    </lineage>
</organism>
<dbReference type="Proteomes" id="UP000270296">
    <property type="component" value="Unassembled WGS sequence"/>
</dbReference>
<dbReference type="AlphaFoldDB" id="A0A183J5M1"/>
<gene>
    <name evidence="1" type="ORF">SBAD_LOCUS11168</name>
</gene>
<reference evidence="3" key="1">
    <citation type="submission" date="2016-06" db="UniProtKB">
        <authorList>
            <consortium name="WormBaseParasite"/>
        </authorList>
    </citation>
    <scope>IDENTIFICATION</scope>
</reference>
<accession>A0A183J5M1</accession>
<protein>
    <submittedName>
        <fullName evidence="1 3">Uncharacterized protein</fullName>
    </submittedName>
</protein>
<keyword evidence="2" id="KW-1185">Reference proteome</keyword>
<dbReference type="WBParaSite" id="SBAD_0001154901-mRNA-1">
    <property type="protein sequence ID" value="SBAD_0001154901-mRNA-1"/>
    <property type="gene ID" value="SBAD_0001154901"/>
</dbReference>